<accession>A0ABY7N018</accession>
<dbReference type="Gene3D" id="3.40.50.10140">
    <property type="entry name" value="Toll/interleukin-1 receptor homology (TIR) domain"/>
    <property type="match status" value="1"/>
</dbReference>
<keyword evidence="3" id="KW-1185">Reference proteome</keyword>
<dbReference type="Proteomes" id="UP001211866">
    <property type="component" value="Chromosome"/>
</dbReference>
<dbReference type="InterPro" id="IPR035897">
    <property type="entry name" value="Toll_tir_struct_dom_sf"/>
</dbReference>
<organism evidence="2 3">
    <name type="scientific">Alcaligenes faecalis</name>
    <dbReference type="NCBI Taxonomy" id="511"/>
    <lineage>
        <taxon>Bacteria</taxon>
        <taxon>Pseudomonadati</taxon>
        <taxon>Pseudomonadota</taxon>
        <taxon>Betaproteobacteria</taxon>
        <taxon>Burkholderiales</taxon>
        <taxon>Alcaligenaceae</taxon>
        <taxon>Alcaligenes</taxon>
    </lineage>
</organism>
<dbReference type="InterPro" id="IPR000157">
    <property type="entry name" value="TIR_dom"/>
</dbReference>
<feature type="domain" description="TIR" evidence="1">
    <location>
        <begin position="10"/>
        <end position="131"/>
    </location>
</feature>
<reference evidence="2 3" key="1">
    <citation type="submission" date="2022-05" db="EMBL/GenBank/DDBJ databases">
        <title>Complete sequence of strain NY11312.</title>
        <authorList>
            <person name="Zhou D."/>
        </authorList>
    </citation>
    <scope>NUCLEOTIDE SEQUENCE [LARGE SCALE GENOMIC DNA]</scope>
    <source>
        <strain evidence="2 3">NY11312</strain>
    </source>
</reference>
<sequence length="330" mass="37300">MIVADHSNSIFISYAWGACFEKKEWLRESIITSLNWKYDVFWDRDTIALGELLEHSIRNALKKRPLLVLCLCDQDYLAAAQKDGSGLYTELRLLAEIAHEPGVRIIPLILEPGCAEHLPAPLSGRLYVDLQALHCQSLPLGLTVLGVAEGLSQAQLQNEINDQITFFRLRQRAIRFMERHPILIWGNGLNHEVMVHPDNSAPYLLKPPQWMQKSKRWDYMLGDEGPTSNPMQGRWHWEYIAISTELRPLATAVVSTFFPMLTGENEESLLNSAGTQIATKFFRMIYIHEPFTFNANDLIDNLLASPSGADVLEQLLNAAESCSESKANNP</sequence>
<evidence type="ECO:0000313" key="2">
    <source>
        <dbReference type="EMBL" id="WBM37236.1"/>
    </source>
</evidence>
<dbReference type="Pfam" id="PF13676">
    <property type="entry name" value="TIR_2"/>
    <property type="match status" value="1"/>
</dbReference>
<dbReference type="SUPFAM" id="SSF52200">
    <property type="entry name" value="Toll/Interleukin receptor TIR domain"/>
    <property type="match status" value="1"/>
</dbReference>
<dbReference type="RefSeq" id="WP_197313499.1">
    <property type="nucleotide sequence ID" value="NZ_CP071957.1"/>
</dbReference>
<proteinExistence type="predicted"/>
<gene>
    <name evidence="2" type="ORF">M2J83_15695</name>
</gene>
<protein>
    <submittedName>
        <fullName evidence="2">Toll/interleukin-1 receptor domain-containing protein</fullName>
    </submittedName>
</protein>
<name>A0ABY7N018_ALCFA</name>
<evidence type="ECO:0000313" key="3">
    <source>
        <dbReference type="Proteomes" id="UP001211866"/>
    </source>
</evidence>
<keyword evidence="2" id="KW-0675">Receptor</keyword>
<evidence type="ECO:0000259" key="1">
    <source>
        <dbReference type="Pfam" id="PF13676"/>
    </source>
</evidence>
<dbReference type="EMBL" id="CP096916">
    <property type="protein sequence ID" value="WBM37236.1"/>
    <property type="molecule type" value="Genomic_DNA"/>
</dbReference>